<feature type="compositionally biased region" description="Low complexity" evidence="4">
    <location>
        <begin position="166"/>
        <end position="179"/>
    </location>
</feature>
<dbReference type="Proteomes" id="UP000054498">
    <property type="component" value="Unassembled WGS sequence"/>
</dbReference>
<dbReference type="GeneID" id="25742809"/>
<evidence type="ECO:0000313" key="7">
    <source>
        <dbReference type="Proteomes" id="UP000054498"/>
    </source>
</evidence>
<feature type="compositionally biased region" description="Low complexity" evidence="4">
    <location>
        <begin position="258"/>
        <end position="279"/>
    </location>
</feature>
<dbReference type="STRING" id="145388.A0A0D2MUD1"/>
<gene>
    <name evidence="6" type="ORF">MNEG_9934</name>
</gene>
<protein>
    <submittedName>
        <fullName evidence="6">Protein lin-54</fullName>
    </submittedName>
</protein>
<feature type="compositionally biased region" description="Low complexity" evidence="4">
    <location>
        <begin position="73"/>
        <end position="88"/>
    </location>
</feature>
<evidence type="ECO:0000313" key="6">
    <source>
        <dbReference type="EMBL" id="KIY98030.1"/>
    </source>
</evidence>
<name>A0A0D2MUD1_9CHLO</name>
<feature type="region of interest" description="Disordered" evidence="4">
    <location>
        <begin position="304"/>
        <end position="363"/>
    </location>
</feature>
<dbReference type="EMBL" id="KK102336">
    <property type="protein sequence ID" value="KIY98030.1"/>
    <property type="molecule type" value="Genomic_DNA"/>
</dbReference>
<feature type="compositionally biased region" description="Low complexity" evidence="4">
    <location>
        <begin position="326"/>
        <end position="340"/>
    </location>
</feature>
<feature type="compositionally biased region" description="Gly residues" evidence="4">
    <location>
        <begin position="341"/>
        <end position="350"/>
    </location>
</feature>
<feature type="compositionally biased region" description="Basic residues" evidence="4">
    <location>
        <begin position="741"/>
        <end position="756"/>
    </location>
</feature>
<keyword evidence="7" id="KW-1185">Reference proteome</keyword>
<dbReference type="KEGG" id="mng:MNEG_9934"/>
<feature type="region of interest" description="Disordered" evidence="4">
    <location>
        <begin position="58"/>
        <end position="88"/>
    </location>
</feature>
<dbReference type="OrthoDB" id="6283463at2759"/>
<dbReference type="GO" id="GO:0006355">
    <property type="term" value="P:regulation of DNA-templated transcription"/>
    <property type="evidence" value="ECO:0007669"/>
    <property type="project" value="TreeGrafter"/>
</dbReference>
<evidence type="ECO:0000256" key="1">
    <source>
        <dbReference type="ARBA" id="ARBA00004123"/>
    </source>
</evidence>
<dbReference type="PANTHER" id="PTHR12446:SF34">
    <property type="entry name" value="PROTEIN LIN-54 HOMOLOG"/>
    <property type="match status" value="1"/>
</dbReference>
<sequence>MLSPTRTPDRARRGGLHLAMIDASMDALLCSPTGSMGGAAGFLGSPLPQIPLFQPSPRRAGLGPETGLGPGFAAAADSPARPAPSMSGLSSLFASPLPPGAAGGGRAAAAAYEAAALQFAAELLATPCSKRADTGGPAPGSLLGAPAPYPGSLQDPDLLESFMASPPTRRAPGVRAAAGVPGGGRGPQGAASLDALLDLVGAPPGVAAAAAAAVAGTGAGSGVGVSCRGVGAAGPMSPAPCAVLSAGELDLLALLQTPGSEQQQQQQAQQQQQQEQQQQPPVGVSAATLQRLVASGLEVSSYSPRARDAAGAEPSPFSPVPPAPAPAASRPSSVEAAASERGGGGGGGGSAAADAQETPASRDVEARALAATLPFFAPAPATPAAPMPAMAPEARSCSCKKTRCLKLYCDCFAAGAMCSGCACLDCRNNEAWEAQVQDARARIMARDANAFAPKVNSDAGGPSHRRGCACKKSKCLRMYCECFQHGVPCGGSCKCVSCQNGTDAAAEAARANHAGRRRGGARPEASGSLGTPVDEQGGPHLLSPPAAPPPGARPLPLGVAALHLVSGGGGSSCGRSGSPAPSESGATGATTAYGGCGGGAGGGSPASVVKLPPPGGGGGASASAVAGGAPRQGAARTLGLRTPLPLGALEAAPGPDGARPQEGRGQEDQAFMNYFDPAAAAHQDDTHNSQQQQQQQQQQQEEPEQEGGQGLAASQQPDAQEPAAGTLGSLLRHSLPVTSCHRPRRCRGRRLPRGLPRRVPWCG</sequence>
<dbReference type="PROSITE" id="PS51634">
    <property type="entry name" value="CRC"/>
    <property type="match status" value="1"/>
</dbReference>
<dbReference type="GO" id="GO:0005634">
    <property type="term" value="C:nucleus"/>
    <property type="evidence" value="ECO:0007669"/>
    <property type="project" value="UniProtKB-SubCell"/>
</dbReference>
<dbReference type="SMART" id="SM01114">
    <property type="entry name" value="CXC"/>
    <property type="match status" value="2"/>
</dbReference>
<comment type="subcellular location">
    <subcellularLocation>
        <location evidence="1">Nucleus</location>
    </subcellularLocation>
</comment>
<feature type="region of interest" description="Disordered" evidence="4">
    <location>
        <begin position="600"/>
        <end position="633"/>
    </location>
</feature>
<dbReference type="Pfam" id="PF03638">
    <property type="entry name" value="TCR"/>
    <property type="match status" value="2"/>
</dbReference>
<dbReference type="InterPro" id="IPR028307">
    <property type="entry name" value="Lin-54_fam"/>
</dbReference>
<evidence type="ECO:0000259" key="5">
    <source>
        <dbReference type="PROSITE" id="PS51634"/>
    </source>
</evidence>
<dbReference type="RefSeq" id="XP_013897050.1">
    <property type="nucleotide sequence ID" value="XM_014041596.1"/>
</dbReference>
<feature type="region of interest" description="Disordered" evidence="4">
    <location>
        <begin position="258"/>
        <end position="284"/>
    </location>
</feature>
<evidence type="ECO:0000256" key="3">
    <source>
        <dbReference type="ARBA" id="ARBA00023242"/>
    </source>
</evidence>
<proteinExistence type="inferred from homology"/>
<feature type="domain" description="CRC" evidence="5">
    <location>
        <begin position="393"/>
        <end position="503"/>
    </location>
</feature>
<evidence type="ECO:0000256" key="2">
    <source>
        <dbReference type="ARBA" id="ARBA00007267"/>
    </source>
</evidence>
<accession>A0A0D2MUD1</accession>
<dbReference type="PANTHER" id="PTHR12446">
    <property type="entry name" value="TESMIN/TSO1-RELATED"/>
    <property type="match status" value="1"/>
</dbReference>
<feature type="region of interest" description="Disordered" evidence="4">
    <location>
        <begin position="509"/>
        <end position="555"/>
    </location>
</feature>
<evidence type="ECO:0000256" key="4">
    <source>
        <dbReference type="SAM" id="MobiDB-lite"/>
    </source>
</evidence>
<dbReference type="InterPro" id="IPR033467">
    <property type="entry name" value="Tesmin/TSO1-like_CXC"/>
</dbReference>
<feature type="compositionally biased region" description="Low complexity" evidence="4">
    <location>
        <begin position="690"/>
        <end position="700"/>
    </location>
</feature>
<feature type="region of interest" description="Disordered" evidence="4">
    <location>
        <begin position="680"/>
        <end position="763"/>
    </location>
</feature>
<feature type="compositionally biased region" description="Pro residues" evidence="4">
    <location>
        <begin position="316"/>
        <end position="325"/>
    </location>
</feature>
<organism evidence="6 7">
    <name type="scientific">Monoraphidium neglectum</name>
    <dbReference type="NCBI Taxonomy" id="145388"/>
    <lineage>
        <taxon>Eukaryota</taxon>
        <taxon>Viridiplantae</taxon>
        <taxon>Chlorophyta</taxon>
        <taxon>core chlorophytes</taxon>
        <taxon>Chlorophyceae</taxon>
        <taxon>CS clade</taxon>
        <taxon>Sphaeropleales</taxon>
        <taxon>Selenastraceae</taxon>
        <taxon>Monoraphidium</taxon>
    </lineage>
</organism>
<reference evidence="6 7" key="1">
    <citation type="journal article" date="2013" name="BMC Genomics">
        <title>Reconstruction of the lipid metabolism for the microalga Monoraphidium neglectum from its genome sequence reveals characteristics suitable for biofuel production.</title>
        <authorList>
            <person name="Bogen C."/>
            <person name="Al-Dilaimi A."/>
            <person name="Albersmeier A."/>
            <person name="Wichmann J."/>
            <person name="Grundmann M."/>
            <person name="Rupp O."/>
            <person name="Lauersen K.J."/>
            <person name="Blifernez-Klassen O."/>
            <person name="Kalinowski J."/>
            <person name="Goesmann A."/>
            <person name="Mussgnug J.H."/>
            <person name="Kruse O."/>
        </authorList>
    </citation>
    <scope>NUCLEOTIDE SEQUENCE [LARGE SCALE GENOMIC DNA]</scope>
    <source>
        <strain evidence="6 7">SAG 48.87</strain>
    </source>
</reference>
<feature type="region of interest" description="Disordered" evidence="4">
    <location>
        <begin position="166"/>
        <end position="185"/>
    </location>
</feature>
<dbReference type="InterPro" id="IPR005172">
    <property type="entry name" value="CRC"/>
</dbReference>
<comment type="similarity">
    <text evidence="2">Belongs to the lin-54 family.</text>
</comment>
<keyword evidence="3" id="KW-0539">Nucleus</keyword>
<dbReference type="AlphaFoldDB" id="A0A0D2MUD1"/>